<reference evidence="11 12" key="1">
    <citation type="submission" date="2016-10" db="EMBL/GenBank/DDBJ databases">
        <authorList>
            <person name="de Groot N.N."/>
        </authorList>
    </citation>
    <scope>NUCLEOTIDE SEQUENCE [LARGE SCALE GENOMIC DNA]</scope>
    <source>
        <strain evidence="11 12">DSM 16981</strain>
    </source>
</reference>
<proteinExistence type="predicted"/>
<dbReference type="SMART" id="SM00382">
    <property type="entry name" value="AAA"/>
    <property type="match status" value="1"/>
</dbReference>
<evidence type="ECO:0000313" key="12">
    <source>
        <dbReference type="Proteomes" id="UP000199309"/>
    </source>
</evidence>
<dbReference type="InterPro" id="IPR009057">
    <property type="entry name" value="Homeodomain-like_sf"/>
</dbReference>
<dbReference type="CDD" id="cd00130">
    <property type="entry name" value="PAS"/>
    <property type="match status" value="1"/>
</dbReference>
<dbReference type="Pfam" id="PF25601">
    <property type="entry name" value="AAA_lid_14"/>
    <property type="match status" value="1"/>
</dbReference>
<dbReference type="GO" id="GO:0003677">
    <property type="term" value="F:DNA binding"/>
    <property type="evidence" value="ECO:0007669"/>
    <property type="project" value="UniProtKB-KW"/>
</dbReference>
<name>A0A1G9RZX2_9FIRM</name>
<dbReference type="Gene3D" id="1.10.10.60">
    <property type="entry name" value="Homeodomain-like"/>
    <property type="match status" value="1"/>
</dbReference>
<keyword evidence="8" id="KW-0175">Coiled coil</keyword>
<evidence type="ECO:0000256" key="6">
    <source>
        <dbReference type="ARBA" id="ARBA00023163"/>
    </source>
</evidence>
<dbReference type="InterPro" id="IPR025944">
    <property type="entry name" value="Sigma_54_int_dom_CS"/>
</dbReference>
<keyword evidence="5" id="KW-0238">DNA-binding</keyword>
<dbReference type="Gene3D" id="1.10.8.60">
    <property type="match status" value="1"/>
</dbReference>
<sequence>MNNTLLHLTTHDYENVINAIYCSILIVNRDGHPIYYNLAAQKLAKESNVNYHELLAKLSEQIDIGNGQGRFSVDNGENWIICNIYPWENKEKRNGSILVLHESGHAVCASQEVDILTNTLKEIDAIIESVADGVIVADGNGIIIRINKAVERTFNVHRKTLIGQSSTLIVQKGVFREGIVEKVLQQRDKVIVASEYAGKKLIYTGIPSFNEKKLTCVIVTIQDVSAMNMLRHKLEKQELAMADYVREIANMKSKDIVQDTIIVHSKKMTRIMEIINVVSSVDSTVLITGESGTGKERVVDAIYQHSNRNTKPLIKINCGAIPDTLFESELFGYEHGSFTGARKNGKIGFFELANTGTLLLDEIGELSLASQVKLLRVIQEKEVLRIGGSKPVPIDVRIIAATNRNLWKMVEAGTFRQDLYYRLNVINIEVPPLRERRDDIIPLARYFVQIYNEKYKKNKKLSLEICHSLGERNWPGNIRELENVIETMVVLVPGNLLLPEHLPQKVAEDSNPGIVVHGIQPMKEAVQDVERQLLMQAAKKYKTTREMAHALGIDQATVSRKMNKLCR</sequence>
<dbReference type="InterPro" id="IPR002078">
    <property type="entry name" value="Sigma_54_int"/>
</dbReference>
<evidence type="ECO:0000256" key="1">
    <source>
        <dbReference type="ARBA" id="ARBA00022741"/>
    </source>
</evidence>
<dbReference type="PROSITE" id="PS50045">
    <property type="entry name" value="SIGMA54_INTERACT_4"/>
    <property type="match status" value="1"/>
</dbReference>
<dbReference type="SUPFAM" id="SSF46689">
    <property type="entry name" value="Homeodomain-like"/>
    <property type="match status" value="1"/>
</dbReference>
<evidence type="ECO:0000256" key="4">
    <source>
        <dbReference type="ARBA" id="ARBA00023015"/>
    </source>
</evidence>
<dbReference type="InterPro" id="IPR035965">
    <property type="entry name" value="PAS-like_dom_sf"/>
</dbReference>
<evidence type="ECO:0000256" key="5">
    <source>
        <dbReference type="ARBA" id="ARBA00023125"/>
    </source>
</evidence>
<dbReference type="EMBL" id="FNHQ01000004">
    <property type="protein sequence ID" value="SDM28045.1"/>
    <property type="molecule type" value="Genomic_DNA"/>
</dbReference>
<evidence type="ECO:0000256" key="3">
    <source>
        <dbReference type="ARBA" id="ARBA00022840"/>
    </source>
</evidence>
<keyword evidence="1" id="KW-0547">Nucleotide-binding</keyword>
<dbReference type="PANTHER" id="PTHR32071">
    <property type="entry name" value="TRANSCRIPTIONAL REGULATORY PROTEIN"/>
    <property type="match status" value="1"/>
</dbReference>
<feature type="domain" description="PAS" evidence="10">
    <location>
        <begin position="119"/>
        <end position="165"/>
    </location>
</feature>
<feature type="domain" description="Sigma-54 factor interaction" evidence="9">
    <location>
        <begin position="261"/>
        <end position="490"/>
    </location>
</feature>
<dbReference type="PROSITE" id="PS00675">
    <property type="entry name" value="SIGMA54_INTERACT_1"/>
    <property type="match status" value="1"/>
</dbReference>
<dbReference type="InterPro" id="IPR013767">
    <property type="entry name" value="PAS_fold"/>
</dbReference>
<keyword evidence="12" id="KW-1185">Reference proteome</keyword>
<dbReference type="PROSITE" id="PS50112">
    <property type="entry name" value="PAS"/>
    <property type="match status" value="1"/>
</dbReference>
<dbReference type="InterPro" id="IPR025662">
    <property type="entry name" value="Sigma_54_int_dom_ATP-bd_1"/>
</dbReference>
<dbReference type="Pfam" id="PF00989">
    <property type="entry name" value="PAS"/>
    <property type="match status" value="1"/>
</dbReference>
<dbReference type="Gene3D" id="3.40.50.300">
    <property type="entry name" value="P-loop containing nucleotide triphosphate hydrolases"/>
    <property type="match status" value="1"/>
</dbReference>
<evidence type="ECO:0000256" key="7">
    <source>
        <dbReference type="ARBA" id="ARBA00029500"/>
    </source>
</evidence>
<keyword evidence="6" id="KW-0804">Transcription</keyword>
<dbReference type="InterPro" id="IPR003593">
    <property type="entry name" value="AAA+_ATPase"/>
</dbReference>
<dbReference type="Pfam" id="PF18024">
    <property type="entry name" value="HTH_50"/>
    <property type="match status" value="1"/>
</dbReference>
<dbReference type="InterPro" id="IPR030828">
    <property type="entry name" value="HTH_TyrR"/>
</dbReference>
<dbReference type="OrthoDB" id="9803970at2"/>
<evidence type="ECO:0000256" key="8">
    <source>
        <dbReference type="SAM" id="Coils"/>
    </source>
</evidence>
<dbReference type="RefSeq" id="WP_091647977.1">
    <property type="nucleotide sequence ID" value="NZ_FNHQ01000004.1"/>
</dbReference>
<dbReference type="GO" id="GO:0006355">
    <property type="term" value="P:regulation of DNA-templated transcription"/>
    <property type="evidence" value="ECO:0007669"/>
    <property type="project" value="InterPro"/>
</dbReference>
<protein>
    <recommendedName>
        <fullName evidence="7">HTH-type transcriptional regulatory protein TyrR</fullName>
    </recommendedName>
</protein>
<dbReference type="SUPFAM" id="SSF55785">
    <property type="entry name" value="PYP-like sensor domain (PAS domain)"/>
    <property type="match status" value="1"/>
</dbReference>
<dbReference type="AlphaFoldDB" id="A0A1G9RZX2"/>
<gene>
    <name evidence="11" type="ORF">SAMN05660299_00565</name>
</gene>
<dbReference type="NCBIfam" id="TIGR00229">
    <property type="entry name" value="sensory_box"/>
    <property type="match status" value="1"/>
</dbReference>
<keyword evidence="4" id="KW-0805">Transcription regulation</keyword>
<dbReference type="GO" id="GO:0005524">
    <property type="term" value="F:ATP binding"/>
    <property type="evidence" value="ECO:0007669"/>
    <property type="project" value="UniProtKB-KW"/>
</dbReference>
<dbReference type="STRING" id="349095.SAMN05660299_00565"/>
<dbReference type="FunFam" id="3.40.50.300:FF:000006">
    <property type="entry name" value="DNA-binding transcriptional regulator NtrC"/>
    <property type="match status" value="1"/>
</dbReference>
<dbReference type="SUPFAM" id="SSF52540">
    <property type="entry name" value="P-loop containing nucleoside triphosphate hydrolases"/>
    <property type="match status" value="1"/>
</dbReference>
<evidence type="ECO:0000259" key="10">
    <source>
        <dbReference type="PROSITE" id="PS50112"/>
    </source>
</evidence>
<evidence type="ECO:0000313" key="11">
    <source>
        <dbReference type="EMBL" id="SDM28045.1"/>
    </source>
</evidence>
<dbReference type="InterPro" id="IPR000014">
    <property type="entry name" value="PAS"/>
</dbReference>
<evidence type="ECO:0000256" key="2">
    <source>
        <dbReference type="ARBA" id="ARBA00022797"/>
    </source>
</evidence>
<dbReference type="InterPro" id="IPR025943">
    <property type="entry name" value="Sigma_54_int_dom_ATP-bd_2"/>
</dbReference>
<dbReference type="CDD" id="cd00009">
    <property type="entry name" value="AAA"/>
    <property type="match status" value="1"/>
</dbReference>
<evidence type="ECO:0000259" key="9">
    <source>
        <dbReference type="PROSITE" id="PS50045"/>
    </source>
</evidence>
<accession>A0A1G9RZX2</accession>
<feature type="coiled-coil region" evidence="8">
    <location>
        <begin position="227"/>
        <end position="254"/>
    </location>
</feature>
<keyword evidence="3" id="KW-0067">ATP-binding</keyword>
<dbReference type="SMART" id="SM00091">
    <property type="entry name" value="PAS"/>
    <property type="match status" value="2"/>
</dbReference>
<dbReference type="Gene3D" id="3.30.450.20">
    <property type="entry name" value="PAS domain"/>
    <property type="match status" value="1"/>
</dbReference>
<keyword evidence="2" id="KW-0058">Aromatic hydrocarbons catabolism</keyword>
<dbReference type="InterPro" id="IPR058031">
    <property type="entry name" value="AAA_lid_NorR"/>
</dbReference>
<dbReference type="Pfam" id="PF00158">
    <property type="entry name" value="Sigma54_activat"/>
    <property type="match status" value="1"/>
</dbReference>
<dbReference type="Proteomes" id="UP000199309">
    <property type="component" value="Unassembled WGS sequence"/>
</dbReference>
<dbReference type="PROSITE" id="PS00676">
    <property type="entry name" value="SIGMA54_INTERACT_2"/>
    <property type="match status" value="1"/>
</dbReference>
<dbReference type="InterPro" id="IPR027417">
    <property type="entry name" value="P-loop_NTPase"/>
</dbReference>
<organism evidence="11 12">
    <name type="scientific">Megasphaera paucivorans</name>
    <dbReference type="NCBI Taxonomy" id="349095"/>
    <lineage>
        <taxon>Bacteria</taxon>
        <taxon>Bacillati</taxon>
        <taxon>Bacillota</taxon>
        <taxon>Negativicutes</taxon>
        <taxon>Veillonellales</taxon>
        <taxon>Veillonellaceae</taxon>
        <taxon>Megasphaera</taxon>
    </lineage>
</organism>
<dbReference type="PROSITE" id="PS00688">
    <property type="entry name" value="SIGMA54_INTERACT_3"/>
    <property type="match status" value="1"/>
</dbReference>
<dbReference type="PANTHER" id="PTHR32071:SF57">
    <property type="entry name" value="C4-DICARBOXYLATE TRANSPORT TRANSCRIPTIONAL REGULATORY PROTEIN DCTD"/>
    <property type="match status" value="1"/>
</dbReference>